<sequence length="35" mass="4077">MGKLLYEWAHLNQRSSSEPRQLHYKFVIGNTDEGA</sequence>
<dbReference type="AlphaFoldDB" id="A0A449IFJ3"/>
<organism evidence="1 2">
    <name type="scientific">Pseudomonas fragi</name>
    <dbReference type="NCBI Taxonomy" id="296"/>
    <lineage>
        <taxon>Bacteria</taxon>
        <taxon>Pseudomonadati</taxon>
        <taxon>Pseudomonadota</taxon>
        <taxon>Gammaproteobacteria</taxon>
        <taxon>Pseudomonadales</taxon>
        <taxon>Pseudomonadaceae</taxon>
        <taxon>Pseudomonas</taxon>
    </lineage>
</organism>
<protein>
    <submittedName>
        <fullName evidence="1">Uncharacterized protein</fullName>
    </submittedName>
</protein>
<gene>
    <name evidence="1" type="ORF">NCTC10754_00732</name>
</gene>
<accession>A0A449IFJ3</accession>
<dbReference type="EMBL" id="CAACYJ010000012">
    <property type="protein sequence ID" value="VFB18194.1"/>
    <property type="molecule type" value="Genomic_DNA"/>
</dbReference>
<reference evidence="1 2" key="1">
    <citation type="submission" date="2019-02" db="EMBL/GenBank/DDBJ databases">
        <authorList>
            <consortium name="Pathogen Informatics"/>
        </authorList>
    </citation>
    <scope>NUCLEOTIDE SEQUENCE [LARGE SCALE GENOMIC DNA]</scope>
    <source>
        <strain evidence="1 2">3012STDY7103891</strain>
    </source>
</reference>
<name>A0A449IFJ3_PSEFR</name>
<evidence type="ECO:0000313" key="2">
    <source>
        <dbReference type="Proteomes" id="UP000330809"/>
    </source>
</evidence>
<proteinExistence type="predicted"/>
<evidence type="ECO:0000313" key="1">
    <source>
        <dbReference type="EMBL" id="VFB18194.1"/>
    </source>
</evidence>
<dbReference type="Proteomes" id="UP000330809">
    <property type="component" value="Unassembled WGS sequence"/>
</dbReference>